<dbReference type="Pfam" id="PF03466">
    <property type="entry name" value="LysR_substrate"/>
    <property type="match status" value="1"/>
</dbReference>
<dbReference type="PRINTS" id="PR00039">
    <property type="entry name" value="HTHLYSR"/>
</dbReference>
<dbReference type="InterPro" id="IPR005119">
    <property type="entry name" value="LysR_subst-bd"/>
</dbReference>
<accession>A0A2N3LWN9</accession>
<dbReference type="InterPro" id="IPR036390">
    <property type="entry name" value="WH_DNA-bd_sf"/>
</dbReference>
<evidence type="ECO:0000313" key="7">
    <source>
        <dbReference type="Proteomes" id="UP000233491"/>
    </source>
</evidence>
<dbReference type="AlphaFoldDB" id="A0A2N3LWN9"/>
<evidence type="ECO:0000256" key="2">
    <source>
        <dbReference type="ARBA" id="ARBA00023015"/>
    </source>
</evidence>
<keyword evidence="4" id="KW-0804">Transcription</keyword>
<evidence type="ECO:0000313" key="6">
    <source>
        <dbReference type="EMBL" id="PKR89050.1"/>
    </source>
</evidence>
<name>A0A2N3LWN9_9HYPH</name>
<dbReference type="Gene3D" id="3.40.190.10">
    <property type="entry name" value="Periplasmic binding protein-like II"/>
    <property type="match status" value="2"/>
</dbReference>
<dbReference type="PROSITE" id="PS50931">
    <property type="entry name" value="HTH_LYSR"/>
    <property type="match status" value="1"/>
</dbReference>
<protein>
    <submittedName>
        <fullName evidence="6">LysR family transcriptional regulator</fullName>
    </submittedName>
</protein>
<dbReference type="FunFam" id="1.10.10.10:FF:000001">
    <property type="entry name" value="LysR family transcriptional regulator"/>
    <property type="match status" value="1"/>
</dbReference>
<dbReference type="PANTHER" id="PTHR30419">
    <property type="entry name" value="HTH-TYPE TRANSCRIPTIONAL REGULATOR YBHD"/>
    <property type="match status" value="1"/>
</dbReference>
<dbReference type="GO" id="GO:0003700">
    <property type="term" value="F:DNA-binding transcription factor activity"/>
    <property type="evidence" value="ECO:0007669"/>
    <property type="project" value="InterPro"/>
</dbReference>
<keyword evidence="2" id="KW-0805">Transcription regulation</keyword>
<sequence>MSFSLRQLQYFLAIAETGSVSRAAAQISTSQSTITEAMKDLEADLGVKLLERQSRGLGLTHKGQLFRRHAERIWQDVADARGALANVAPEVTGRLALGVTSLVAGYVLSDLLARFSRAFPGVSVDLVEDGHDYLEHLLLNGEIDLALVTMSGLHNPESLAADELEAYRYRLWVASGHTLAERDHLDLQMISEFPQIALSIDEIEEPVDHLWRGSGLRPHIAFRSRSVEAVRSLVAGGVGVAILPDLVFRPWSLDGLRLEARQISAAMPMVKAALVRRRGTHDNLNARRFIEVTLSHNAGRLMP</sequence>
<proteinExistence type="inferred from homology"/>
<dbReference type="RefSeq" id="WP_101289795.1">
    <property type="nucleotide sequence ID" value="NZ_FOUQ01000003.1"/>
</dbReference>
<dbReference type="GO" id="GO:0005829">
    <property type="term" value="C:cytosol"/>
    <property type="evidence" value="ECO:0007669"/>
    <property type="project" value="TreeGrafter"/>
</dbReference>
<reference evidence="6 7" key="1">
    <citation type="submission" date="2017-12" db="EMBL/GenBank/DDBJ databases">
        <title>Anaerobic carbon monoxide metabolism by Pleomorphomonas carboxyditropha sp. nov., a new mesophilic hydrogenogenic carboxidotroph.</title>
        <authorList>
            <person name="Esquivel-Elizondo S."/>
            <person name="Krajmalnik-Brown R."/>
        </authorList>
    </citation>
    <scope>NUCLEOTIDE SEQUENCE [LARGE SCALE GENOMIC DNA]</scope>
    <source>
        <strain evidence="6 7">R5-392</strain>
    </source>
</reference>
<comment type="similarity">
    <text evidence="1">Belongs to the LysR transcriptional regulatory family.</text>
</comment>
<dbReference type="Pfam" id="PF00126">
    <property type="entry name" value="HTH_1"/>
    <property type="match status" value="1"/>
</dbReference>
<dbReference type="InterPro" id="IPR050950">
    <property type="entry name" value="HTH-type_LysR_regulators"/>
</dbReference>
<evidence type="ECO:0000256" key="1">
    <source>
        <dbReference type="ARBA" id="ARBA00009437"/>
    </source>
</evidence>
<evidence type="ECO:0000256" key="4">
    <source>
        <dbReference type="ARBA" id="ARBA00023163"/>
    </source>
</evidence>
<evidence type="ECO:0000259" key="5">
    <source>
        <dbReference type="PROSITE" id="PS50931"/>
    </source>
</evidence>
<keyword evidence="7" id="KW-1185">Reference proteome</keyword>
<dbReference type="InterPro" id="IPR036388">
    <property type="entry name" value="WH-like_DNA-bd_sf"/>
</dbReference>
<dbReference type="Proteomes" id="UP000233491">
    <property type="component" value="Unassembled WGS sequence"/>
</dbReference>
<dbReference type="OrthoDB" id="9815174at2"/>
<gene>
    <name evidence="6" type="ORF">CXZ10_12345</name>
</gene>
<dbReference type="SUPFAM" id="SSF53850">
    <property type="entry name" value="Periplasmic binding protein-like II"/>
    <property type="match status" value="1"/>
</dbReference>
<dbReference type="GO" id="GO:0003677">
    <property type="term" value="F:DNA binding"/>
    <property type="evidence" value="ECO:0007669"/>
    <property type="project" value="UniProtKB-KW"/>
</dbReference>
<organism evidence="6 7">
    <name type="scientific">Pleomorphomonas diazotrophica</name>
    <dbReference type="NCBI Taxonomy" id="1166257"/>
    <lineage>
        <taxon>Bacteria</taxon>
        <taxon>Pseudomonadati</taxon>
        <taxon>Pseudomonadota</taxon>
        <taxon>Alphaproteobacteria</taxon>
        <taxon>Hyphomicrobiales</taxon>
        <taxon>Pleomorphomonadaceae</taxon>
        <taxon>Pleomorphomonas</taxon>
    </lineage>
</organism>
<comment type="caution">
    <text evidence="6">The sequence shown here is derived from an EMBL/GenBank/DDBJ whole genome shotgun (WGS) entry which is preliminary data.</text>
</comment>
<dbReference type="SUPFAM" id="SSF46785">
    <property type="entry name" value="Winged helix' DNA-binding domain"/>
    <property type="match status" value="1"/>
</dbReference>
<evidence type="ECO:0000256" key="3">
    <source>
        <dbReference type="ARBA" id="ARBA00023125"/>
    </source>
</evidence>
<dbReference type="Gene3D" id="1.10.10.10">
    <property type="entry name" value="Winged helix-like DNA-binding domain superfamily/Winged helix DNA-binding domain"/>
    <property type="match status" value="1"/>
</dbReference>
<dbReference type="InterPro" id="IPR000847">
    <property type="entry name" value="LysR_HTH_N"/>
</dbReference>
<dbReference type="EMBL" id="PJNW01000009">
    <property type="protein sequence ID" value="PKR89050.1"/>
    <property type="molecule type" value="Genomic_DNA"/>
</dbReference>
<feature type="domain" description="HTH lysR-type" evidence="5">
    <location>
        <begin position="3"/>
        <end position="60"/>
    </location>
</feature>
<keyword evidence="3" id="KW-0238">DNA-binding</keyword>